<keyword evidence="2" id="KW-0804">Transcription</keyword>
<dbReference type="InterPro" id="IPR007050">
    <property type="entry name" value="HTH_bacterioopsin"/>
</dbReference>
<protein>
    <submittedName>
        <fullName evidence="5">Helix-turn-helix domain-containing protein</fullName>
    </submittedName>
</protein>
<dbReference type="Pfam" id="PF15915">
    <property type="entry name" value="BAT"/>
    <property type="match status" value="1"/>
</dbReference>
<evidence type="ECO:0000313" key="5">
    <source>
        <dbReference type="EMBL" id="MFC4246988.1"/>
    </source>
</evidence>
<organism evidence="5 6">
    <name type="scientific">Natribaculum luteum</name>
    <dbReference type="NCBI Taxonomy" id="1586232"/>
    <lineage>
        <taxon>Archaea</taxon>
        <taxon>Methanobacteriati</taxon>
        <taxon>Methanobacteriota</taxon>
        <taxon>Stenosarchaea group</taxon>
        <taxon>Halobacteria</taxon>
        <taxon>Halobacteriales</taxon>
        <taxon>Natrialbaceae</taxon>
        <taxon>Natribaculum</taxon>
    </lineage>
</organism>
<dbReference type="EMBL" id="JBHSDJ010000024">
    <property type="protein sequence ID" value="MFC4246988.1"/>
    <property type="molecule type" value="Genomic_DNA"/>
</dbReference>
<dbReference type="PANTHER" id="PTHR34236">
    <property type="entry name" value="DIMETHYL SULFOXIDE REDUCTASE TRANSCRIPTIONAL ACTIVATOR"/>
    <property type="match status" value="1"/>
</dbReference>
<dbReference type="Proteomes" id="UP001595821">
    <property type="component" value="Unassembled WGS sequence"/>
</dbReference>
<keyword evidence="1" id="KW-0805">Transcription regulation</keyword>
<evidence type="ECO:0000256" key="1">
    <source>
        <dbReference type="ARBA" id="ARBA00023015"/>
    </source>
</evidence>
<evidence type="ECO:0000259" key="3">
    <source>
        <dbReference type="Pfam" id="PF04967"/>
    </source>
</evidence>
<evidence type="ECO:0000256" key="2">
    <source>
        <dbReference type="ARBA" id="ARBA00023163"/>
    </source>
</evidence>
<evidence type="ECO:0000313" key="6">
    <source>
        <dbReference type="Proteomes" id="UP001595821"/>
    </source>
</evidence>
<name>A0ABD5NYH7_9EURY</name>
<dbReference type="GeneID" id="71852200"/>
<gene>
    <name evidence="5" type="ORF">ACFOZ7_08245</name>
</gene>
<evidence type="ECO:0000259" key="4">
    <source>
        <dbReference type="Pfam" id="PF15915"/>
    </source>
</evidence>
<reference evidence="5 6" key="1">
    <citation type="journal article" date="2014" name="Int. J. Syst. Evol. Microbiol.">
        <title>Complete genome sequence of Corynebacterium casei LMG S-19264T (=DSM 44701T), isolated from a smear-ripened cheese.</title>
        <authorList>
            <consortium name="US DOE Joint Genome Institute (JGI-PGF)"/>
            <person name="Walter F."/>
            <person name="Albersmeier A."/>
            <person name="Kalinowski J."/>
            <person name="Ruckert C."/>
        </authorList>
    </citation>
    <scope>NUCLEOTIDE SEQUENCE [LARGE SCALE GENOMIC DNA]</scope>
    <source>
        <strain evidence="5 6">IBRC-M 10912</strain>
    </source>
</reference>
<dbReference type="AlphaFoldDB" id="A0ABD5NYH7"/>
<accession>A0ABD5NYH7</accession>
<feature type="domain" description="HTH bat-type" evidence="3">
    <location>
        <begin position="153"/>
        <end position="203"/>
    </location>
</feature>
<dbReference type="Pfam" id="PF04967">
    <property type="entry name" value="HTH_10"/>
    <property type="match status" value="1"/>
</dbReference>
<dbReference type="PANTHER" id="PTHR34236:SF1">
    <property type="entry name" value="DIMETHYL SULFOXIDE REDUCTASE TRANSCRIPTIONAL ACTIVATOR"/>
    <property type="match status" value="1"/>
</dbReference>
<dbReference type="InterPro" id="IPR031803">
    <property type="entry name" value="BAT_GAF/HTH-assoc"/>
</dbReference>
<sequence length="219" mass="24141">MTTVVELEIPADAFGISRTFEQVPTFEFQVGGMIGDAPPLVWVSGPDRATVEEALEADPSVEVLTNLTDGTDDRWLYRLEFGRQVKLFQQLVAENSGAVLEASGRDGTWTLRLLFDDRDALSNAHALFEQYSFRTVVTRVTSMDGASGEGSPLTKTQYETVIKAYELGYFDVPRKVTLQELAAELDVSHQALSERLRRSHAALVSAELSNRMAPTGVDP</sequence>
<proteinExistence type="predicted"/>
<dbReference type="RefSeq" id="WP_246971108.1">
    <property type="nucleotide sequence ID" value="NZ_CP095397.1"/>
</dbReference>
<comment type="caution">
    <text evidence="5">The sequence shown here is derived from an EMBL/GenBank/DDBJ whole genome shotgun (WGS) entry which is preliminary data.</text>
</comment>
<feature type="domain" description="Bacterioopsin transcriptional activator GAF and HTH associated" evidence="4">
    <location>
        <begin position="3"/>
        <end position="125"/>
    </location>
</feature>